<feature type="domain" description="Calpain catalytic" evidence="7">
    <location>
        <begin position="79"/>
        <end position="325"/>
    </location>
</feature>
<dbReference type="GO" id="GO:0004198">
    <property type="term" value="F:calcium-dependent cysteine-type endopeptidase activity"/>
    <property type="evidence" value="ECO:0007669"/>
    <property type="project" value="InterPro"/>
</dbReference>
<dbReference type="PANTHER" id="PTHR46143">
    <property type="entry name" value="CALPAIN-7"/>
    <property type="match status" value="1"/>
</dbReference>
<dbReference type="InterPro" id="IPR051297">
    <property type="entry name" value="PalB/RIM13"/>
</dbReference>
<dbReference type="GO" id="GO:0006508">
    <property type="term" value="P:proteolysis"/>
    <property type="evidence" value="ECO:0007669"/>
    <property type="project" value="UniProtKB-KW"/>
</dbReference>
<gene>
    <name evidence="8" type="ORF">B9G98_00438</name>
</gene>
<comment type="caution">
    <text evidence="8">The sequence shown here is derived from an EMBL/GenBank/DDBJ whole genome shotgun (WGS) entry which is preliminary data.</text>
</comment>
<name>A0A2T0FCT5_9ASCO</name>
<keyword evidence="3 6" id="KW-0378">Hydrolase</keyword>
<proteinExistence type="inferred from homology"/>
<dbReference type="InterPro" id="IPR001300">
    <property type="entry name" value="Peptidase_C2_calpain_cat"/>
</dbReference>
<dbReference type="SUPFAM" id="SSF54001">
    <property type="entry name" value="Cysteine proteinases"/>
    <property type="match status" value="1"/>
</dbReference>
<keyword evidence="2 6" id="KW-0645">Protease</keyword>
<dbReference type="PANTHER" id="PTHR46143:SF1">
    <property type="entry name" value="CALPAIN-7"/>
    <property type="match status" value="1"/>
</dbReference>
<dbReference type="AlphaFoldDB" id="A0A2T0FCT5"/>
<dbReference type="SMART" id="SM00230">
    <property type="entry name" value="CysPc"/>
    <property type="match status" value="1"/>
</dbReference>
<dbReference type="OrthoDB" id="167576at2759"/>
<evidence type="ECO:0000256" key="1">
    <source>
        <dbReference type="ARBA" id="ARBA00010193"/>
    </source>
</evidence>
<evidence type="ECO:0000256" key="5">
    <source>
        <dbReference type="ARBA" id="ARBA00042255"/>
    </source>
</evidence>
<dbReference type="Proteomes" id="UP000238350">
    <property type="component" value="Unassembled WGS sequence"/>
</dbReference>
<dbReference type="EMBL" id="NDIQ01000001">
    <property type="protein sequence ID" value="PRT52818.1"/>
    <property type="molecule type" value="Genomic_DNA"/>
</dbReference>
<comment type="similarity">
    <text evidence="1">Belongs to the peptidase C2 family. PalB/RIM13 subfamily.</text>
</comment>
<evidence type="ECO:0000256" key="2">
    <source>
        <dbReference type="ARBA" id="ARBA00022670"/>
    </source>
</evidence>
<evidence type="ECO:0000256" key="6">
    <source>
        <dbReference type="PROSITE-ProRule" id="PRU00239"/>
    </source>
</evidence>
<evidence type="ECO:0000256" key="3">
    <source>
        <dbReference type="ARBA" id="ARBA00022801"/>
    </source>
</evidence>
<dbReference type="Pfam" id="PF00648">
    <property type="entry name" value="Peptidase_C2"/>
    <property type="match status" value="1"/>
</dbReference>
<evidence type="ECO:0000259" key="7">
    <source>
        <dbReference type="PROSITE" id="PS50203"/>
    </source>
</evidence>
<dbReference type="RefSeq" id="XP_024662764.1">
    <property type="nucleotide sequence ID" value="XM_024806996.1"/>
</dbReference>
<dbReference type="PROSITE" id="PS50203">
    <property type="entry name" value="CALPAIN_CAT"/>
    <property type="match status" value="1"/>
</dbReference>
<dbReference type="GeneID" id="36514187"/>
<sequence length="718" mass="79303">MSSSLAYAQYYYALGNYDKALGLAKEGLRYLNGLMGSGAVENPKQRMTAALKVYDMIEKRELLAKEKSIELVTSKIGSIIALPDWAWQLEYLGIADFQDEYVDEMESWDSDLKIQWVPSEFTAMDVPNDEIVQSSLGDCSVVAGLIAMNSHGTSLALCRIYPQVNGTAVLSPSGKYLVCVTTMATTRVVEISDKRPVSRGSRPLHLTTSKGSAWPFLLEKSYMKLMGGYTFSGSHAAIDVYRLIGWLPFTTILTNWAAENPGKSLADLFGKWKQDWTNGQLILCLGTGPDVVEPLVPNHDYAIVSMAKDKAKVVNPWVSGTGSRWYTWDEISSLFSMLYLNFDKCKWAHRHVAHAIMSVNRLTEKKYDLGAYPQYTAHNVSDEPVPVMAYAGVKRDFDFKGFLSLQAFSCDHKVYSPQMAELLGKSTETNTLYTDLSVIIPPKSSVTFVVHSKELKGDKDLAVFVFEALTDKPVHFLKPVKSMEASIEGSWAVDRACSLTDASLGDNSQFYVDLDTHASQLDIYYIPKCDNIASLYSQLAVFYGDPSSTTAIPAPDVSRALAVNAVYNRCSTSIRLTRLSPGRYIVIPGLSQPASGDYSLIASCDVPVRIGKSSPVHSGLFERQYVCRGPDVEVQFSTPQPCDIHFQIDSEVEARLCVYDAQGQPLAASNNSEFKCGRSFLQINSNLGFCKVEHSRGPDLVLQAFATFPVDLKSADQP</sequence>
<feature type="active site" evidence="6">
    <location>
        <position position="299"/>
    </location>
</feature>
<reference evidence="8 9" key="1">
    <citation type="submission" date="2017-04" db="EMBL/GenBank/DDBJ databases">
        <title>Genome sequencing of [Candida] sorbophila.</title>
        <authorList>
            <person name="Ahn J.O."/>
        </authorList>
    </citation>
    <scope>NUCLEOTIDE SEQUENCE [LARGE SCALE GENOMIC DNA]</scope>
    <source>
        <strain evidence="8 9">DS02</strain>
    </source>
</reference>
<dbReference type="InterPro" id="IPR038765">
    <property type="entry name" value="Papain-like_cys_pep_sf"/>
</dbReference>
<evidence type="ECO:0000256" key="4">
    <source>
        <dbReference type="ARBA" id="ARBA00022807"/>
    </source>
</evidence>
<evidence type="ECO:0000313" key="8">
    <source>
        <dbReference type="EMBL" id="PRT52818.1"/>
    </source>
</evidence>
<dbReference type="STRING" id="45607.A0A2T0FCT5"/>
<keyword evidence="4 6" id="KW-0788">Thiol protease</keyword>
<feature type="active site" evidence="6">
    <location>
        <position position="315"/>
    </location>
</feature>
<feature type="active site" evidence="6">
    <location>
        <position position="139"/>
    </location>
</feature>
<protein>
    <recommendedName>
        <fullName evidence="5">Cysteine protease RIM13</fullName>
    </recommendedName>
</protein>
<organism evidence="8 9">
    <name type="scientific">Wickerhamiella sorbophila</name>
    <dbReference type="NCBI Taxonomy" id="45607"/>
    <lineage>
        <taxon>Eukaryota</taxon>
        <taxon>Fungi</taxon>
        <taxon>Dikarya</taxon>
        <taxon>Ascomycota</taxon>
        <taxon>Saccharomycotina</taxon>
        <taxon>Dipodascomycetes</taxon>
        <taxon>Dipodascales</taxon>
        <taxon>Trichomonascaceae</taxon>
        <taxon>Wickerhamiella</taxon>
    </lineage>
</organism>
<keyword evidence="9" id="KW-1185">Reference proteome</keyword>
<evidence type="ECO:0000313" key="9">
    <source>
        <dbReference type="Proteomes" id="UP000238350"/>
    </source>
</evidence>
<accession>A0A2T0FCT5</accession>